<dbReference type="EMBL" id="OC914852">
    <property type="protein sequence ID" value="CAD7636854.1"/>
    <property type="molecule type" value="Genomic_DNA"/>
</dbReference>
<comment type="catalytic activity">
    <reaction evidence="2">
        <text>L-lysyl-[protein] + 2-oxoglutarate + O2 = 4-hydroxy-L-lysyl-[protein] + succinate + CO2</text>
        <dbReference type="Rhea" id="RHEA:57156"/>
        <dbReference type="Rhea" id="RHEA-COMP:9752"/>
        <dbReference type="Rhea" id="RHEA-COMP:15084"/>
        <dbReference type="ChEBI" id="CHEBI:15379"/>
        <dbReference type="ChEBI" id="CHEBI:16526"/>
        <dbReference type="ChEBI" id="CHEBI:16810"/>
        <dbReference type="ChEBI" id="CHEBI:29969"/>
        <dbReference type="ChEBI" id="CHEBI:30031"/>
        <dbReference type="ChEBI" id="CHEBI:141495"/>
    </reaction>
</comment>
<evidence type="ECO:0000256" key="1">
    <source>
        <dbReference type="ARBA" id="ARBA00038068"/>
    </source>
</evidence>
<dbReference type="SUPFAM" id="SSF51197">
    <property type="entry name" value="Clavaminate synthase-like"/>
    <property type="match status" value="1"/>
</dbReference>
<dbReference type="PROSITE" id="PS51184">
    <property type="entry name" value="JMJC"/>
    <property type="match status" value="1"/>
</dbReference>
<feature type="domain" description="JmjC" evidence="4">
    <location>
        <begin position="118"/>
        <end position="269"/>
    </location>
</feature>
<keyword evidence="6" id="KW-1185">Reference proteome</keyword>
<dbReference type="PANTHER" id="PTHR12480:SF6">
    <property type="entry name" value="2-OXOGLUTARATE AND IRON-DEPENDENT OXYGENASE JMJD4"/>
    <property type="match status" value="1"/>
</dbReference>
<dbReference type="OrthoDB" id="203487at2759"/>
<dbReference type="GO" id="GO:0016706">
    <property type="term" value="F:2-oxoglutarate-dependent dioxygenase activity"/>
    <property type="evidence" value="ECO:0007669"/>
    <property type="project" value="TreeGrafter"/>
</dbReference>
<name>A0A7R9Q9U8_9ACAR</name>
<sequence length="269" mass="31553">MMSDPIPRLNANTSYEYFYNQFLVQNKVCIFEGLTHSWRSCKEWQTSDGKPNLDLLSRLFGEALVCVSDCNAKYFNSNPNQEMTFNEYIDYWKRVQRLDHNYSSNDLKILYLKDWHFVSQFPDYNAYERPVYFESDWVNEAFIGHQLNDDFRFVYMGPKHSSTPLHVDVFGSFSWSANICGTKKWLIIPPGNEPQIKALNGNQMPHNFHSITDSSTHLRAMNGFEVIQKSGEIIFIPSGYIHEVVNTEDTISINHNWFNATNIHFIFWL</sequence>
<accession>A0A7R9Q9U8</accession>
<evidence type="ECO:0000313" key="5">
    <source>
        <dbReference type="EMBL" id="CAD7636854.1"/>
    </source>
</evidence>
<comment type="similarity">
    <text evidence="1">Belongs to the JMJD6 family.</text>
</comment>
<evidence type="ECO:0000259" key="4">
    <source>
        <dbReference type="PROSITE" id="PS51184"/>
    </source>
</evidence>
<dbReference type="GO" id="GO:0005737">
    <property type="term" value="C:cytoplasm"/>
    <property type="evidence" value="ECO:0007669"/>
    <property type="project" value="TreeGrafter"/>
</dbReference>
<dbReference type="GO" id="GO:0005634">
    <property type="term" value="C:nucleus"/>
    <property type="evidence" value="ECO:0007669"/>
    <property type="project" value="TreeGrafter"/>
</dbReference>
<dbReference type="PANTHER" id="PTHR12480">
    <property type="entry name" value="ARGININE DEMETHYLASE AND LYSYL-HYDROXYLASE JMJD"/>
    <property type="match status" value="1"/>
</dbReference>
<dbReference type="EMBL" id="CAJPVJ010000027">
    <property type="protein sequence ID" value="CAG2158897.1"/>
    <property type="molecule type" value="Genomic_DNA"/>
</dbReference>
<dbReference type="Proteomes" id="UP000728032">
    <property type="component" value="Unassembled WGS sequence"/>
</dbReference>
<reference evidence="5" key="1">
    <citation type="submission" date="2020-11" db="EMBL/GenBank/DDBJ databases">
        <authorList>
            <person name="Tran Van P."/>
        </authorList>
    </citation>
    <scope>NUCLEOTIDE SEQUENCE</scope>
</reference>
<dbReference type="Pfam" id="PF02373">
    <property type="entry name" value="JmjC"/>
    <property type="match status" value="1"/>
</dbReference>
<proteinExistence type="inferred from homology"/>
<evidence type="ECO:0000313" key="6">
    <source>
        <dbReference type="Proteomes" id="UP000728032"/>
    </source>
</evidence>
<protein>
    <recommendedName>
        <fullName evidence="3">Jumonji domain-containing protein 4</fullName>
    </recommendedName>
</protein>
<dbReference type="Gene3D" id="2.60.120.650">
    <property type="entry name" value="Cupin"/>
    <property type="match status" value="1"/>
</dbReference>
<dbReference type="AlphaFoldDB" id="A0A7R9Q9U8"/>
<organism evidence="5">
    <name type="scientific">Oppiella nova</name>
    <dbReference type="NCBI Taxonomy" id="334625"/>
    <lineage>
        <taxon>Eukaryota</taxon>
        <taxon>Metazoa</taxon>
        <taxon>Ecdysozoa</taxon>
        <taxon>Arthropoda</taxon>
        <taxon>Chelicerata</taxon>
        <taxon>Arachnida</taxon>
        <taxon>Acari</taxon>
        <taxon>Acariformes</taxon>
        <taxon>Sarcoptiformes</taxon>
        <taxon>Oribatida</taxon>
        <taxon>Brachypylina</taxon>
        <taxon>Oppioidea</taxon>
        <taxon>Oppiidae</taxon>
        <taxon>Oppiella</taxon>
    </lineage>
</organism>
<dbReference type="InterPro" id="IPR050910">
    <property type="entry name" value="JMJD6_ArgDemeth/LysHydrox"/>
</dbReference>
<gene>
    <name evidence="5" type="ORF">ONB1V03_LOCUS462</name>
</gene>
<dbReference type="GO" id="GO:0045905">
    <property type="term" value="P:positive regulation of translational termination"/>
    <property type="evidence" value="ECO:0007669"/>
    <property type="project" value="TreeGrafter"/>
</dbReference>
<dbReference type="SMART" id="SM00558">
    <property type="entry name" value="JmjC"/>
    <property type="match status" value="1"/>
</dbReference>
<dbReference type="InterPro" id="IPR003347">
    <property type="entry name" value="JmjC_dom"/>
</dbReference>
<evidence type="ECO:0000256" key="3">
    <source>
        <dbReference type="ARBA" id="ARBA00082904"/>
    </source>
</evidence>
<evidence type="ECO:0000256" key="2">
    <source>
        <dbReference type="ARBA" id="ARBA00047762"/>
    </source>
</evidence>
<dbReference type="GO" id="GO:0043565">
    <property type="term" value="F:sequence-specific DNA binding"/>
    <property type="evidence" value="ECO:0007669"/>
    <property type="project" value="TreeGrafter"/>
</dbReference>